<reference evidence="3 4" key="1">
    <citation type="submission" date="2018-08" db="EMBL/GenBank/DDBJ databases">
        <title>A genome reference for cultivated species of the human gut microbiota.</title>
        <authorList>
            <person name="Zou Y."/>
            <person name="Xue W."/>
            <person name="Luo G."/>
        </authorList>
    </citation>
    <scope>NUCLEOTIDE SEQUENCE [LARGE SCALE GENOMIC DNA]</scope>
    <source>
        <strain evidence="3 4">AF48-16</strain>
    </source>
</reference>
<evidence type="ECO:0000313" key="4">
    <source>
        <dbReference type="Proteomes" id="UP000286288"/>
    </source>
</evidence>
<dbReference type="InterPro" id="IPR027994">
    <property type="entry name" value="WxL_dom"/>
</dbReference>
<evidence type="ECO:0000313" key="3">
    <source>
        <dbReference type="EMBL" id="RHK03651.1"/>
    </source>
</evidence>
<dbReference type="AlphaFoldDB" id="A0A415EMP8"/>
<dbReference type="RefSeq" id="WP_142968082.1">
    <property type="nucleotide sequence ID" value="NZ_CABHDD010000002.1"/>
</dbReference>
<gene>
    <name evidence="3" type="ORF">DW084_17005</name>
</gene>
<feature type="domain" description="WxL" evidence="2">
    <location>
        <begin position="28"/>
        <end position="257"/>
    </location>
</feature>
<dbReference type="Pfam" id="PF13731">
    <property type="entry name" value="WxL"/>
    <property type="match status" value="1"/>
</dbReference>
<evidence type="ECO:0000256" key="1">
    <source>
        <dbReference type="SAM" id="MobiDB-lite"/>
    </source>
</evidence>
<feature type="region of interest" description="Disordered" evidence="1">
    <location>
        <begin position="39"/>
        <end position="59"/>
    </location>
</feature>
<evidence type="ECO:0000259" key="2">
    <source>
        <dbReference type="Pfam" id="PF13731"/>
    </source>
</evidence>
<comment type="caution">
    <text evidence="3">The sequence shown here is derived from an EMBL/GenBank/DDBJ whole genome shotgun (WGS) entry which is preliminary data.</text>
</comment>
<protein>
    <submittedName>
        <fullName evidence="3">WxL domain-containing protein</fullName>
    </submittedName>
</protein>
<organism evidence="3 4">
    <name type="scientific">Enterococcus casseliflavus</name>
    <name type="common">Enterococcus flavescens</name>
    <dbReference type="NCBI Taxonomy" id="37734"/>
    <lineage>
        <taxon>Bacteria</taxon>
        <taxon>Bacillati</taxon>
        <taxon>Bacillota</taxon>
        <taxon>Bacilli</taxon>
        <taxon>Lactobacillales</taxon>
        <taxon>Enterococcaceae</taxon>
        <taxon>Enterococcus</taxon>
    </lineage>
</organism>
<proteinExistence type="predicted"/>
<dbReference type="Proteomes" id="UP000286288">
    <property type="component" value="Unassembled WGS sequence"/>
</dbReference>
<accession>A0A415EMP8</accession>
<name>A0A415EMP8_ENTCA</name>
<dbReference type="GeneID" id="91576013"/>
<dbReference type="EMBL" id="QRMZ01000033">
    <property type="protein sequence ID" value="RHK03651.1"/>
    <property type="molecule type" value="Genomic_DNA"/>
</dbReference>
<sequence length="274" mass="28929">MRFLRFATSTVLAATLLTGGIQGTAAEVRVAETDGQVSFVPNDRDPTEVLPPDPGPDGPDVEIPPIGPDGQTGPLTIAYAPTLDFGTQEISNRDAVYSMVAEKQQLADTQGEENQVPYVSFAQVQDTRGSNAGWRLTVALSAFESGTQHNELRGAQIIFASREVDYNSHNQENAPDAHEAGLRLDANGSAQAVLTADAGKGAGTSSVVWGYQDELNAQVQAQAPVVRNEAIQLFVPGATAKDAALYVATLTWQLTTTTSQSGETVPTAQADETN</sequence>